<dbReference type="AlphaFoldDB" id="A0AAV1GPF0"/>
<proteinExistence type="predicted"/>
<evidence type="ECO:0000313" key="2">
    <source>
        <dbReference type="Proteomes" id="UP001178508"/>
    </source>
</evidence>
<name>A0AAV1GPF0_XYRNO</name>
<organism evidence="1 2">
    <name type="scientific">Xyrichtys novacula</name>
    <name type="common">Pearly razorfish</name>
    <name type="synonym">Hemipteronotus novacula</name>
    <dbReference type="NCBI Taxonomy" id="13765"/>
    <lineage>
        <taxon>Eukaryota</taxon>
        <taxon>Metazoa</taxon>
        <taxon>Chordata</taxon>
        <taxon>Craniata</taxon>
        <taxon>Vertebrata</taxon>
        <taxon>Euteleostomi</taxon>
        <taxon>Actinopterygii</taxon>
        <taxon>Neopterygii</taxon>
        <taxon>Teleostei</taxon>
        <taxon>Neoteleostei</taxon>
        <taxon>Acanthomorphata</taxon>
        <taxon>Eupercaria</taxon>
        <taxon>Labriformes</taxon>
        <taxon>Labridae</taxon>
        <taxon>Xyrichtys</taxon>
    </lineage>
</organism>
<dbReference type="Proteomes" id="UP001178508">
    <property type="component" value="Chromosome 16"/>
</dbReference>
<keyword evidence="2" id="KW-1185">Reference proteome</keyword>
<protein>
    <submittedName>
        <fullName evidence="1">Uncharacterized protein</fullName>
    </submittedName>
</protein>
<reference evidence="1" key="1">
    <citation type="submission" date="2023-08" db="EMBL/GenBank/DDBJ databases">
        <authorList>
            <person name="Alioto T."/>
            <person name="Alioto T."/>
            <person name="Gomez Garrido J."/>
        </authorList>
    </citation>
    <scope>NUCLEOTIDE SEQUENCE</scope>
</reference>
<sequence length="59" mass="6959">MHLFWPVLNSNHRRFNASPLHLQNQLKSILFNVKVVIDWRTSEKQATPSVSSEERRGEE</sequence>
<gene>
    <name evidence="1" type="ORF">XNOV1_A040477</name>
</gene>
<dbReference type="EMBL" id="OY660879">
    <property type="protein sequence ID" value="CAJ1075786.1"/>
    <property type="molecule type" value="Genomic_DNA"/>
</dbReference>
<accession>A0AAV1GPF0</accession>
<evidence type="ECO:0000313" key="1">
    <source>
        <dbReference type="EMBL" id="CAJ1075786.1"/>
    </source>
</evidence>